<feature type="region of interest" description="Disordered" evidence="1">
    <location>
        <begin position="96"/>
        <end position="177"/>
    </location>
</feature>
<feature type="compositionally biased region" description="Low complexity" evidence="1">
    <location>
        <begin position="115"/>
        <end position="153"/>
    </location>
</feature>
<feature type="region of interest" description="Disordered" evidence="1">
    <location>
        <begin position="23"/>
        <end position="84"/>
    </location>
</feature>
<evidence type="ECO:0000313" key="2">
    <source>
        <dbReference type="EMBL" id="KMU88302.1"/>
    </source>
</evidence>
<organism evidence="2 3">
    <name type="scientific">Coccidioides immitis H538.4</name>
    <dbReference type="NCBI Taxonomy" id="396776"/>
    <lineage>
        <taxon>Eukaryota</taxon>
        <taxon>Fungi</taxon>
        <taxon>Dikarya</taxon>
        <taxon>Ascomycota</taxon>
        <taxon>Pezizomycotina</taxon>
        <taxon>Eurotiomycetes</taxon>
        <taxon>Eurotiomycetidae</taxon>
        <taxon>Onygenales</taxon>
        <taxon>Onygenaceae</taxon>
        <taxon>Coccidioides</taxon>
    </lineage>
</organism>
<protein>
    <submittedName>
        <fullName evidence="2">Uncharacterized protein</fullName>
    </submittedName>
</protein>
<evidence type="ECO:0000313" key="3">
    <source>
        <dbReference type="Proteomes" id="UP000054563"/>
    </source>
</evidence>
<proteinExistence type="predicted"/>
<dbReference type="EMBL" id="DS017004">
    <property type="protein sequence ID" value="KMU88302.1"/>
    <property type="molecule type" value="Genomic_DNA"/>
</dbReference>
<gene>
    <name evidence="2" type="ORF">CIHG_06100</name>
</gene>
<evidence type="ECO:0000256" key="1">
    <source>
        <dbReference type="SAM" id="MobiDB-lite"/>
    </source>
</evidence>
<reference evidence="3" key="1">
    <citation type="journal article" date="2010" name="Genome Res.">
        <title>Population genomic sequencing of Coccidioides fungi reveals recent hybridization and transposon control.</title>
        <authorList>
            <person name="Neafsey D.E."/>
            <person name="Barker B.M."/>
            <person name="Sharpton T.J."/>
            <person name="Stajich J.E."/>
            <person name="Park D.J."/>
            <person name="Whiston E."/>
            <person name="Hung C.-Y."/>
            <person name="McMahan C."/>
            <person name="White J."/>
            <person name="Sykes S."/>
            <person name="Heiman D."/>
            <person name="Young S."/>
            <person name="Zeng Q."/>
            <person name="Abouelleil A."/>
            <person name="Aftuck L."/>
            <person name="Bessette D."/>
            <person name="Brown A."/>
            <person name="FitzGerald M."/>
            <person name="Lui A."/>
            <person name="Macdonald J.P."/>
            <person name="Priest M."/>
            <person name="Orbach M.J."/>
            <person name="Galgiani J.N."/>
            <person name="Kirkland T.N."/>
            <person name="Cole G.T."/>
            <person name="Birren B.W."/>
            <person name="Henn M.R."/>
            <person name="Taylor J.W."/>
            <person name="Rounsley S.D."/>
        </authorList>
    </citation>
    <scope>NUCLEOTIDE SEQUENCE [LARGE SCALE GENOMIC DNA]</scope>
    <source>
        <strain evidence="3">H538.4</strain>
    </source>
</reference>
<dbReference type="VEuPathDB" id="FungiDB:CIHG_06100"/>
<accession>A0A0J8RU46</accession>
<name>A0A0J8RU46_COCIT</name>
<dbReference type="Proteomes" id="UP000054563">
    <property type="component" value="Unassembled WGS sequence"/>
</dbReference>
<dbReference type="AlphaFoldDB" id="A0A0J8RU46"/>
<feature type="region of interest" description="Disordered" evidence="1">
    <location>
        <begin position="189"/>
        <end position="208"/>
    </location>
</feature>
<sequence length="268" mass="28986">MPLSSPVPRYGRAPEARLTLLARKGSPERCPPPHTPKRPQRQPLVSSLRRSKALRTARPGGPFGLAAIPPLNPGLDSTPVYAGGQRPSIAEERLPTWHGLDDTHPPPALVDAGHHSAPSLTLTLSSPSSSHPISLPRRQSSQPPRRPQTQTSLGTPHERRAINGAGPRANAQSSLTSESMLVRVDTGFDFTPGPRVQISSGLGPPRSSKRARVASRIQTPCPSIVAKNRRSHLGRHTRREMAGIQTLNQIENDLSRRLRLPTGDVEAK</sequence>